<name>A0A0G4IIL6_PLABS</name>
<feature type="signal peptide" evidence="2">
    <location>
        <begin position="1"/>
        <end position="24"/>
    </location>
</feature>
<feature type="chain" id="PRO_5005193072" description="Imelysin-like domain-containing protein" evidence="2">
    <location>
        <begin position="25"/>
        <end position="391"/>
    </location>
</feature>
<proteinExistence type="predicted"/>
<evidence type="ECO:0000313" key="3">
    <source>
        <dbReference type="EMBL" id="CEO94945.1"/>
    </source>
</evidence>
<keyword evidence="4" id="KW-1185">Reference proteome</keyword>
<evidence type="ECO:0000256" key="1">
    <source>
        <dbReference type="SAM" id="Coils"/>
    </source>
</evidence>
<feature type="coiled-coil region" evidence="1">
    <location>
        <begin position="356"/>
        <end position="383"/>
    </location>
</feature>
<keyword evidence="1" id="KW-0175">Coiled coil</keyword>
<sequence length="391" mass="44377">MSRRPIHAFMSLLIVLYFPVNAQAADKVTCARKINLLLKDPDFDSSDCQRAVDAALSKDGNNNDVFSDDEQRAWLTKIYTHEMKYLLKDPDFDPSDCQRAVNAALSKDGNNSGVFSDDEQRAWLTKIYTHEMKYLLKDPVFVSSDCQRAVDVALSKDGNNNDVFSDDEQRAWLTKIYTHEMKYLLKDPIYTHEMKYLLKDPVFDSSDCQRGVDAALSKDGNHNGVFSEDEQRVWLTKIYTHEIKYLLRLSTFDDSDLVQAVNAVLSKDANNGYVFTEAEQCSWLQQINTHAIRPQSKAGRLDIMSALSSNLAISAQAAKMMVHMQYQPLKRVLGDAEERLNSVDQDAQGGSRATFRTQLSDSITKLRAALRKLEDKMHDLGATPDDYNFLL</sequence>
<organism evidence="3 4">
    <name type="scientific">Plasmodiophora brassicae</name>
    <name type="common">Clubroot disease agent</name>
    <dbReference type="NCBI Taxonomy" id="37360"/>
    <lineage>
        <taxon>Eukaryota</taxon>
        <taxon>Sar</taxon>
        <taxon>Rhizaria</taxon>
        <taxon>Endomyxa</taxon>
        <taxon>Phytomyxea</taxon>
        <taxon>Plasmodiophorida</taxon>
        <taxon>Plasmodiophoridae</taxon>
        <taxon>Plasmodiophora</taxon>
    </lineage>
</organism>
<keyword evidence="2" id="KW-0732">Signal</keyword>
<gene>
    <name evidence="3" type="ORF">PBRA_003758</name>
</gene>
<evidence type="ECO:0000313" key="4">
    <source>
        <dbReference type="Proteomes" id="UP000039324"/>
    </source>
</evidence>
<dbReference type="AlphaFoldDB" id="A0A0G4IIL6"/>
<reference evidence="3 4" key="1">
    <citation type="submission" date="2015-02" db="EMBL/GenBank/DDBJ databases">
        <authorList>
            <person name="Chooi Y.-H."/>
        </authorList>
    </citation>
    <scope>NUCLEOTIDE SEQUENCE [LARGE SCALE GENOMIC DNA]</scope>
    <source>
        <strain evidence="3">E3</strain>
    </source>
</reference>
<protein>
    <recommendedName>
        <fullName evidence="5">Imelysin-like domain-containing protein</fullName>
    </recommendedName>
</protein>
<evidence type="ECO:0000256" key="2">
    <source>
        <dbReference type="SAM" id="SignalP"/>
    </source>
</evidence>
<evidence type="ECO:0008006" key="5">
    <source>
        <dbReference type="Google" id="ProtNLM"/>
    </source>
</evidence>
<dbReference type="Proteomes" id="UP000039324">
    <property type="component" value="Unassembled WGS sequence"/>
</dbReference>
<accession>A0A0G4IIL6</accession>
<dbReference type="EMBL" id="CDSF01000002">
    <property type="protein sequence ID" value="CEO94945.1"/>
    <property type="molecule type" value="Genomic_DNA"/>
</dbReference>